<dbReference type="GO" id="GO:0090090">
    <property type="term" value="P:negative regulation of canonical Wnt signaling pathway"/>
    <property type="evidence" value="ECO:0007669"/>
    <property type="project" value="InterPro"/>
</dbReference>
<evidence type="ECO:0000256" key="1">
    <source>
        <dbReference type="ARBA" id="ARBA00022687"/>
    </source>
</evidence>
<name>A0A8T0DWY9_9TREM</name>
<evidence type="ECO:0000313" key="4">
    <source>
        <dbReference type="EMBL" id="KAF8572233.1"/>
    </source>
</evidence>
<dbReference type="PANTHER" id="PTHR46102">
    <property type="entry name" value="AXIN"/>
    <property type="match status" value="1"/>
</dbReference>
<dbReference type="SUPFAM" id="SSF54236">
    <property type="entry name" value="Ubiquitin-like"/>
    <property type="match status" value="1"/>
</dbReference>
<dbReference type="GO" id="GO:0030877">
    <property type="term" value="C:beta-catenin destruction complex"/>
    <property type="evidence" value="ECO:0007669"/>
    <property type="project" value="TreeGrafter"/>
</dbReference>
<evidence type="ECO:0000259" key="3">
    <source>
        <dbReference type="PROSITE" id="PS50841"/>
    </source>
</evidence>
<dbReference type="PROSITE" id="PS51257">
    <property type="entry name" value="PROKAR_LIPOPROTEIN"/>
    <property type="match status" value="1"/>
</dbReference>
<comment type="caution">
    <text evidence="4">The sequence shown here is derived from an EMBL/GenBank/DDBJ whole genome shotgun (WGS) entry which is preliminary data.</text>
</comment>
<keyword evidence="1 2" id="KW-0879">Wnt signaling pathway</keyword>
<gene>
    <name evidence="4" type="ORF">P879_02615</name>
</gene>
<evidence type="ECO:0000256" key="2">
    <source>
        <dbReference type="PROSITE-ProRule" id="PRU00069"/>
    </source>
</evidence>
<dbReference type="InterPro" id="IPR001158">
    <property type="entry name" value="DIX"/>
</dbReference>
<dbReference type="GO" id="GO:0005634">
    <property type="term" value="C:nucleus"/>
    <property type="evidence" value="ECO:0007669"/>
    <property type="project" value="TreeGrafter"/>
</dbReference>
<feature type="domain" description="DIX" evidence="3">
    <location>
        <begin position="330"/>
        <end position="424"/>
    </location>
</feature>
<dbReference type="GO" id="GO:0060090">
    <property type="term" value="F:molecular adaptor activity"/>
    <property type="evidence" value="ECO:0007669"/>
    <property type="project" value="TreeGrafter"/>
</dbReference>
<keyword evidence="5" id="KW-1185">Reference proteome</keyword>
<dbReference type="GO" id="GO:0008013">
    <property type="term" value="F:beta-catenin binding"/>
    <property type="evidence" value="ECO:0007669"/>
    <property type="project" value="TreeGrafter"/>
</dbReference>
<evidence type="ECO:0000313" key="5">
    <source>
        <dbReference type="Proteomes" id="UP000699462"/>
    </source>
</evidence>
<dbReference type="GO" id="GO:0031625">
    <property type="term" value="F:ubiquitin protein ligase binding"/>
    <property type="evidence" value="ECO:0007669"/>
    <property type="project" value="TreeGrafter"/>
</dbReference>
<dbReference type="InterPro" id="IPR043581">
    <property type="entry name" value="Axin-like"/>
</dbReference>
<sequence>MRASYVLKRNLFVLNSSSVSFSCFTLEHSTRADPAVTQSPVSSSVPLEASQCEHQFLLNFSDTSLEGVPVSTSREVYHTTTVSWDKRLAVEVEHGLSIQSPPTERTVAEASTSKVPDKVGQISPHSGFNTMVDVSSADFSSPHERLRHLKLHSALTQFTWAQTLFNQASYECARNPVSPNAILDEHLTRVWRDRTRMMIQEDELDGLPKPQLSSRRTRRSSIRSRLHPWNRFTQLVSGLPRNIPGVEYKSDTRDTHNLRMRTGCLTCHLINVDGSLNFRPNQYTFILVSSSTQYQARCASLPIKRNDQRNFRFSGKRAEERTVLSAGVSSSGYIVLYSLPGVPLPYVTYWPRRQSPTLGQFKQIVWERLRSSPYSTELTRLWRYFFKCISDEFSPGVVYQECTLNLQSVPLWKGHVWAKIEMDG</sequence>
<reference evidence="4 5" key="1">
    <citation type="submission" date="2019-07" db="EMBL/GenBank/DDBJ databases">
        <title>Annotation for the trematode Paragonimus westermani.</title>
        <authorList>
            <person name="Choi Y.-J."/>
        </authorList>
    </citation>
    <scope>NUCLEOTIDE SEQUENCE [LARGE SCALE GENOMIC DNA]</scope>
    <source>
        <strain evidence="4">180907_Pwestermani</strain>
    </source>
</reference>
<accession>A0A8T0DWY9</accession>
<organism evidence="4 5">
    <name type="scientific">Paragonimus westermani</name>
    <dbReference type="NCBI Taxonomy" id="34504"/>
    <lineage>
        <taxon>Eukaryota</taxon>
        <taxon>Metazoa</taxon>
        <taxon>Spiralia</taxon>
        <taxon>Lophotrochozoa</taxon>
        <taxon>Platyhelminthes</taxon>
        <taxon>Trematoda</taxon>
        <taxon>Digenea</taxon>
        <taxon>Plagiorchiida</taxon>
        <taxon>Troglotremata</taxon>
        <taxon>Troglotrematidae</taxon>
        <taxon>Paragonimus</taxon>
    </lineage>
</organism>
<dbReference type="GO" id="GO:0005886">
    <property type="term" value="C:plasma membrane"/>
    <property type="evidence" value="ECO:0007669"/>
    <property type="project" value="TreeGrafter"/>
</dbReference>
<dbReference type="Pfam" id="PF00778">
    <property type="entry name" value="DIX"/>
    <property type="match status" value="1"/>
</dbReference>
<dbReference type="InterPro" id="IPR038207">
    <property type="entry name" value="DIX_dom_sf"/>
</dbReference>
<dbReference type="GO" id="GO:0032436">
    <property type="term" value="P:positive regulation of proteasomal ubiquitin-dependent protein catabolic process"/>
    <property type="evidence" value="ECO:0007669"/>
    <property type="project" value="TreeGrafter"/>
</dbReference>
<proteinExistence type="predicted"/>
<dbReference type="InterPro" id="IPR029071">
    <property type="entry name" value="Ubiquitin-like_domsf"/>
</dbReference>
<dbReference type="Gene3D" id="2.40.240.130">
    <property type="match status" value="1"/>
</dbReference>
<dbReference type="EMBL" id="JTDF01000119">
    <property type="protein sequence ID" value="KAF8572233.1"/>
    <property type="molecule type" value="Genomic_DNA"/>
</dbReference>
<dbReference type="OrthoDB" id="6288189at2759"/>
<dbReference type="GO" id="GO:0016055">
    <property type="term" value="P:Wnt signaling pathway"/>
    <property type="evidence" value="ECO:0007669"/>
    <property type="project" value="UniProtKB-KW"/>
</dbReference>
<dbReference type="Proteomes" id="UP000699462">
    <property type="component" value="Unassembled WGS sequence"/>
</dbReference>
<dbReference type="PANTHER" id="PTHR46102:SF2">
    <property type="entry name" value="AXIN"/>
    <property type="match status" value="1"/>
</dbReference>
<dbReference type="PROSITE" id="PS50841">
    <property type="entry name" value="DIX"/>
    <property type="match status" value="1"/>
</dbReference>
<dbReference type="AlphaFoldDB" id="A0A8T0DWY9"/>
<dbReference type="GO" id="GO:0019901">
    <property type="term" value="F:protein kinase binding"/>
    <property type="evidence" value="ECO:0007669"/>
    <property type="project" value="TreeGrafter"/>
</dbReference>
<protein>
    <recommendedName>
        <fullName evidence="3">DIX domain-containing protein</fullName>
    </recommendedName>
</protein>
<dbReference type="GO" id="GO:0048468">
    <property type="term" value="P:cell development"/>
    <property type="evidence" value="ECO:0007669"/>
    <property type="project" value="TreeGrafter"/>
</dbReference>